<evidence type="ECO:0000256" key="5">
    <source>
        <dbReference type="ARBA" id="ARBA00022679"/>
    </source>
</evidence>
<evidence type="ECO:0000256" key="1">
    <source>
        <dbReference type="ARBA" id="ARBA00004323"/>
    </source>
</evidence>
<evidence type="ECO:0000256" key="4">
    <source>
        <dbReference type="ARBA" id="ARBA00022676"/>
    </source>
</evidence>
<evidence type="ECO:0000256" key="3">
    <source>
        <dbReference type="ARBA" id="ARBA00008661"/>
    </source>
</evidence>
<dbReference type="GO" id="GO:0008378">
    <property type="term" value="F:galactosyltransferase activity"/>
    <property type="evidence" value="ECO:0007669"/>
    <property type="project" value="TreeGrafter"/>
</dbReference>
<evidence type="ECO:0000313" key="12">
    <source>
        <dbReference type="EMBL" id="CAK0762726.1"/>
    </source>
</evidence>
<evidence type="ECO:0000256" key="11">
    <source>
        <dbReference type="RuleBase" id="RU363063"/>
    </source>
</evidence>
<organism evidence="12 13">
    <name type="scientific">Coccomyxa viridis</name>
    <dbReference type="NCBI Taxonomy" id="1274662"/>
    <lineage>
        <taxon>Eukaryota</taxon>
        <taxon>Viridiplantae</taxon>
        <taxon>Chlorophyta</taxon>
        <taxon>core chlorophytes</taxon>
        <taxon>Trebouxiophyceae</taxon>
        <taxon>Trebouxiophyceae incertae sedis</taxon>
        <taxon>Coccomyxaceae</taxon>
        <taxon>Coccomyxa</taxon>
    </lineage>
</organism>
<dbReference type="EC" id="2.4.1.-" evidence="11"/>
<keyword evidence="6" id="KW-0812">Transmembrane</keyword>
<comment type="caution">
    <text evidence="12">The sequence shown here is derived from an EMBL/GenBank/DDBJ whole genome shotgun (WGS) entry which is preliminary data.</text>
</comment>
<name>A0AAV1HYT4_9CHLO</name>
<dbReference type="Pfam" id="PF01762">
    <property type="entry name" value="Galactosyl_T"/>
    <property type="match status" value="1"/>
</dbReference>
<evidence type="ECO:0000256" key="10">
    <source>
        <dbReference type="ARBA" id="ARBA00023136"/>
    </source>
</evidence>
<gene>
    <name evidence="12" type="ORF">CVIRNUC_002986</name>
</gene>
<evidence type="ECO:0000256" key="2">
    <source>
        <dbReference type="ARBA" id="ARBA00004922"/>
    </source>
</evidence>
<keyword evidence="8" id="KW-1133">Transmembrane helix</keyword>
<evidence type="ECO:0000256" key="9">
    <source>
        <dbReference type="ARBA" id="ARBA00023034"/>
    </source>
</evidence>
<dbReference type="EMBL" id="CAUYUE010000004">
    <property type="protein sequence ID" value="CAK0762726.1"/>
    <property type="molecule type" value="Genomic_DNA"/>
</dbReference>
<comment type="pathway">
    <text evidence="2">Protein modification; protein glycosylation.</text>
</comment>
<dbReference type="Proteomes" id="UP001314263">
    <property type="component" value="Unassembled WGS sequence"/>
</dbReference>
<dbReference type="PANTHER" id="PTHR11214:SF85">
    <property type="entry name" value="BETA-1,3-GALACTOSYLTRANSFERASE 12-RELATED"/>
    <property type="match status" value="1"/>
</dbReference>
<comment type="similarity">
    <text evidence="3 11">Belongs to the glycosyltransferase 31 family.</text>
</comment>
<evidence type="ECO:0000313" key="13">
    <source>
        <dbReference type="Proteomes" id="UP001314263"/>
    </source>
</evidence>
<keyword evidence="11" id="KW-0464">Manganese</keyword>
<evidence type="ECO:0000256" key="7">
    <source>
        <dbReference type="ARBA" id="ARBA00022968"/>
    </source>
</evidence>
<protein>
    <recommendedName>
        <fullName evidence="11">Hexosyltransferase</fullName>
        <ecNumber evidence="11">2.4.1.-</ecNumber>
    </recommendedName>
</protein>
<dbReference type="AlphaFoldDB" id="A0AAV1HYT4"/>
<keyword evidence="13" id="KW-1185">Reference proteome</keyword>
<comment type="subcellular location">
    <subcellularLocation>
        <location evidence="1 11">Golgi apparatus membrane</location>
        <topology evidence="1 11">Single-pass type II membrane protein</topology>
    </subcellularLocation>
</comment>
<keyword evidence="5" id="KW-0808">Transferase</keyword>
<keyword evidence="4 11" id="KW-0328">Glycosyltransferase</keyword>
<sequence length="204" mass="22976">MVKKECLPRGPWAEDADFGSTGSSSKSPVCCWSTDRFLTPWSVSARETSLVLRFVIGHSKVYSAESAIEAEVKLHGGFLRLPIQEDYDSLTSKTLSFLRTATKAWDAEYIVKVIPTLLVLSNALSQDYIGCMKNGPVFADRKYRWYERQWALLGDKYFTHAWGTLYVLSGRIAAQIASMPDGILRFFSNEGKLIDVLFCFNSCM</sequence>
<evidence type="ECO:0000256" key="8">
    <source>
        <dbReference type="ARBA" id="ARBA00022989"/>
    </source>
</evidence>
<dbReference type="PANTHER" id="PTHR11214">
    <property type="entry name" value="BETA-1,3-N-ACETYLGLUCOSAMINYLTRANSFERASE"/>
    <property type="match status" value="1"/>
</dbReference>
<reference evidence="12 13" key="1">
    <citation type="submission" date="2023-10" db="EMBL/GenBank/DDBJ databases">
        <authorList>
            <person name="Maclean D."/>
            <person name="Macfadyen A."/>
        </authorList>
    </citation>
    <scope>NUCLEOTIDE SEQUENCE [LARGE SCALE GENOMIC DNA]</scope>
</reference>
<keyword evidence="9 11" id="KW-0333">Golgi apparatus</keyword>
<keyword evidence="10" id="KW-0472">Membrane</keyword>
<dbReference type="GO" id="GO:0000139">
    <property type="term" value="C:Golgi membrane"/>
    <property type="evidence" value="ECO:0007669"/>
    <property type="project" value="UniProtKB-SubCell"/>
</dbReference>
<keyword evidence="7" id="KW-0735">Signal-anchor</keyword>
<dbReference type="InterPro" id="IPR002659">
    <property type="entry name" value="Glyco_trans_31"/>
</dbReference>
<comment type="cofactor">
    <cofactor evidence="11">
        <name>Mn(2+)</name>
        <dbReference type="ChEBI" id="CHEBI:29035"/>
    </cofactor>
</comment>
<evidence type="ECO:0000256" key="6">
    <source>
        <dbReference type="ARBA" id="ARBA00022692"/>
    </source>
</evidence>
<proteinExistence type="inferred from homology"/>
<accession>A0AAV1HYT4</accession>